<feature type="region of interest" description="Disordered" evidence="1">
    <location>
        <begin position="799"/>
        <end position="850"/>
    </location>
</feature>
<reference evidence="3" key="2">
    <citation type="submission" date="2025-09" db="UniProtKB">
        <authorList>
            <consortium name="Ensembl"/>
        </authorList>
    </citation>
    <scope>IDENTIFICATION</scope>
</reference>
<protein>
    <recommendedName>
        <fullName evidence="2">Protein phosphatase 1 regulatory subunit 26 N-terminal domain-containing protein</fullName>
    </recommendedName>
</protein>
<feature type="compositionally biased region" description="Basic and acidic residues" evidence="1">
    <location>
        <begin position="592"/>
        <end position="626"/>
    </location>
</feature>
<proteinExistence type="predicted"/>
<keyword evidence="4" id="KW-1185">Reference proteome</keyword>
<feature type="compositionally biased region" description="Polar residues" evidence="1">
    <location>
        <begin position="169"/>
        <end position="179"/>
    </location>
</feature>
<reference evidence="3" key="1">
    <citation type="submission" date="2025-08" db="UniProtKB">
        <authorList>
            <consortium name="Ensembl"/>
        </authorList>
    </citation>
    <scope>IDENTIFICATION</scope>
</reference>
<dbReference type="Ensembl" id="ENSPPAT00000034087.1">
    <property type="protein sequence ID" value="ENSPPAP00000011431.1"/>
    <property type="gene ID" value="ENSPPAG00000028920.1"/>
</dbReference>
<feature type="compositionally biased region" description="Basic and acidic residues" evidence="1">
    <location>
        <begin position="272"/>
        <end position="281"/>
    </location>
</feature>
<feature type="region of interest" description="Disordered" evidence="1">
    <location>
        <begin position="664"/>
        <end position="722"/>
    </location>
</feature>
<organism evidence="3 4">
    <name type="scientific">Pan paniscus</name>
    <name type="common">Pygmy chimpanzee</name>
    <name type="synonym">Bonobo</name>
    <dbReference type="NCBI Taxonomy" id="9597"/>
    <lineage>
        <taxon>Eukaryota</taxon>
        <taxon>Metazoa</taxon>
        <taxon>Chordata</taxon>
        <taxon>Craniata</taxon>
        <taxon>Vertebrata</taxon>
        <taxon>Euteleostomi</taxon>
        <taxon>Mammalia</taxon>
        <taxon>Eutheria</taxon>
        <taxon>Euarchontoglires</taxon>
        <taxon>Primates</taxon>
        <taxon>Haplorrhini</taxon>
        <taxon>Catarrhini</taxon>
        <taxon>Hominidae</taxon>
        <taxon>Pan</taxon>
    </lineage>
</organism>
<feature type="compositionally biased region" description="Basic and acidic residues" evidence="1">
    <location>
        <begin position="405"/>
        <end position="417"/>
    </location>
</feature>
<dbReference type="Pfam" id="PF15740">
    <property type="entry name" value="PPP1R26_N"/>
    <property type="match status" value="3"/>
</dbReference>
<feature type="compositionally biased region" description="Basic and acidic residues" evidence="1">
    <location>
        <begin position="940"/>
        <end position="953"/>
    </location>
</feature>
<feature type="compositionally biased region" description="Polar residues" evidence="1">
    <location>
        <begin position="293"/>
        <end position="306"/>
    </location>
</feature>
<evidence type="ECO:0000313" key="4">
    <source>
        <dbReference type="Proteomes" id="UP000240080"/>
    </source>
</evidence>
<feature type="compositionally biased region" description="Gly residues" evidence="1">
    <location>
        <begin position="711"/>
        <end position="722"/>
    </location>
</feature>
<evidence type="ECO:0000259" key="2">
    <source>
        <dbReference type="Pfam" id="PF15740"/>
    </source>
</evidence>
<feature type="compositionally biased region" description="Basic and acidic residues" evidence="1">
    <location>
        <begin position="181"/>
        <end position="223"/>
    </location>
</feature>
<feature type="domain" description="Protein phosphatase 1 regulatory subunit 26 N-terminal" evidence="2">
    <location>
        <begin position="584"/>
        <end position="629"/>
    </location>
</feature>
<name>A0A2R9A7Q2_PANPA</name>
<dbReference type="PANTHER" id="PTHR15724:SF0">
    <property type="entry name" value="PROTEIN PHOSPHATASE 1 REGULATORY SUBUNIT 26"/>
    <property type="match status" value="1"/>
</dbReference>
<feature type="domain" description="Protein phosphatase 1 regulatory subunit 26 N-terminal" evidence="2">
    <location>
        <begin position="1"/>
        <end position="550"/>
    </location>
</feature>
<dbReference type="GO" id="GO:0004864">
    <property type="term" value="F:protein phosphatase inhibitor activity"/>
    <property type="evidence" value="ECO:0007669"/>
    <property type="project" value="InterPro"/>
</dbReference>
<feature type="region of interest" description="Disordered" evidence="1">
    <location>
        <begin position="755"/>
        <end position="782"/>
    </location>
</feature>
<dbReference type="PANTHER" id="PTHR15724">
    <property type="entry name" value="PROTEIN PHOSPHATASE 1 REGULATORY SUBUNIT 26"/>
    <property type="match status" value="1"/>
</dbReference>
<dbReference type="STRING" id="9597.ENSPPAP00000011431"/>
<sequence length="1005" mass="107156">MFLMNAPPVVALQPKWEASVPPGSFRFPRCFSEADKGVESMSVSTRVQMLISTLQSDRAGAEGCHDARPAAKPTMHKELPALAACGLVADFDPMGEEETADFGPLVLDSDSDDSVDRDIEEAIQEYLKPHSPGPAGPSHAQPSRAAGGGSRCKPELAHSSAQLPCVGSSKDQGSASPVSMSRDDSFEQSIRAEIEQFLNEKRQHETQKCDGSVEKKPDTHENSAKSLSKSHQEPATKVVHRQDLMGVQEFAFCRPPPVSKDKRAAQNPQVQGHDHAGELGQHKASNPRRPSEAGQNKSGIKRSASTARRGKRVTSAIQAPEASDSSSDDGIEEAIQLYQVQKTRKEADGDPPQRAQLQEERAPAPPTHSTSSATKSALPETHRKTPSKKKPVPTKTTDPGPGDLDADHSPKIPKETKAPPPTSPASRSKFVEWSSCQADTSAELMCVEAVLDIFNTVLPRWVPVRKPTLLLPNVPSRSDGDSSSVDSDDSIEQKIWAFLALKVQSGSLLARGESCPQAAQGPLSPPGLSSQTGSPKAPLSKTLEPLLAAKGSHPLPRTSRPRDGRGTASEAPGGEGAARVPGDTRMSQGQGKTDEARHLDKKKSSEDKSSSLDSDKDLDTAIKDLLRSNPKGPAPSPGSLSDNSSSVDSDDSIELEIRKFLVEKAKESVSSSEVQAEGPTALGTGGPARPEVPCRKEPAPLPGMCTRSQRAGGGHRGAGSAGAQGAACLLSQGDHAPPRRTSGMSRRNVYVYKDQSPRGAEPAAKSAFGQRPSCATAGTEAGGARRTFHVGCRNRSFLTPSPGAERDAGAQANRAPPWSDFAHHSRLPSPWALRSKERDKGSEGPARGLPSLPLAGFSPLLSTQLFHFGKGVSWGGRETGLFSPYPGLPLQGLSFSAFRESQAGPSPVFGSPHLLAKKDCGHRPSRKVQTGLSLHNRKSSGSEERILDLSRDDQDQDTLGSDASDFSNTSAEVEGNGKLMVKVYKFQLCKISKFWRAIQHSTHRK</sequence>
<feature type="compositionally biased region" description="Low complexity" evidence="1">
    <location>
        <begin position="637"/>
        <end position="647"/>
    </location>
</feature>
<feature type="region of interest" description="Disordered" evidence="1">
    <location>
        <begin position="127"/>
        <end position="430"/>
    </location>
</feature>
<feature type="compositionally biased region" description="Polar residues" evidence="1">
    <location>
        <begin position="957"/>
        <end position="970"/>
    </location>
</feature>
<feature type="compositionally biased region" description="Low complexity" evidence="1">
    <location>
        <begin position="668"/>
        <end position="677"/>
    </location>
</feature>
<evidence type="ECO:0000256" key="1">
    <source>
        <dbReference type="SAM" id="MobiDB-lite"/>
    </source>
</evidence>
<dbReference type="InterPro" id="IPR026130">
    <property type="entry name" value="PPP1R26"/>
</dbReference>
<dbReference type="Proteomes" id="UP000240080">
    <property type="component" value="Unplaced"/>
</dbReference>
<dbReference type="OMA" id="PWPSRKA"/>
<dbReference type="AlphaFoldDB" id="A0A2R9A7Q2"/>
<feature type="region of interest" description="Disordered" evidence="1">
    <location>
        <begin position="908"/>
        <end position="970"/>
    </location>
</feature>
<accession>A0A2R9A7Q2</accession>
<feature type="domain" description="Protein phosphatase 1 regulatory subunit 26 N-terminal" evidence="2">
    <location>
        <begin position="630"/>
        <end position="668"/>
    </location>
</feature>
<dbReference type="GeneTree" id="ENSGT00390000014118"/>
<feature type="region of interest" description="Disordered" evidence="1">
    <location>
        <begin position="515"/>
        <end position="651"/>
    </location>
</feature>
<dbReference type="InterPro" id="IPR031474">
    <property type="entry name" value="PPP1R26_N"/>
</dbReference>
<evidence type="ECO:0000313" key="3">
    <source>
        <dbReference type="Ensembl" id="ENSPPAP00000011431.1"/>
    </source>
</evidence>